<dbReference type="GO" id="GO:0015935">
    <property type="term" value="C:small ribosomal subunit"/>
    <property type="evidence" value="ECO:0007669"/>
    <property type="project" value="TreeGrafter"/>
</dbReference>
<dbReference type="HAMAP" id="MF_00385">
    <property type="entry name" value="Ribosomal_bS16"/>
    <property type="match status" value="1"/>
</dbReference>
<dbReference type="InterPro" id="IPR023803">
    <property type="entry name" value="Ribosomal_bS16_dom_sf"/>
</dbReference>
<dbReference type="AlphaFoldDB" id="G0GDK4"/>
<name>G0GDK4_WINT7</name>
<comment type="similarity">
    <text evidence="3">Belongs to the bacterial ribosomal protein bS16 family.</text>
</comment>
<dbReference type="Proteomes" id="UP000007254">
    <property type="component" value="Chromosome"/>
</dbReference>
<dbReference type="InterPro" id="IPR000307">
    <property type="entry name" value="Ribosomal_bS16"/>
</dbReference>
<sequence length="83" mass="9856">MVKIRLKRFGTKKRPYYRIVVAESRNPRDGRVLDEVGLYHPIEKDPEKQIVVKEEQVREWLKKGAQPSETVKRLLNKKNITVK</sequence>
<dbReference type="PANTHER" id="PTHR12919:SF20">
    <property type="entry name" value="SMALL RIBOSOMAL SUBUNIT PROTEIN BS16M"/>
    <property type="match status" value="1"/>
</dbReference>
<dbReference type="OrthoDB" id="9807878at2"/>
<dbReference type="GO" id="GO:0006412">
    <property type="term" value="P:translation"/>
    <property type="evidence" value="ECO:0007669"/>
    <property type="project" value="UniProtKB-UniRule"/>
</dbReference>
<dbReference type="KEGG" id="stq:Spith_1079"/>
<gene>
    <name evidence="3" type="primary">rpsP</name>
    <name evidence="4" type="ordered locus">Spith_1079</name>
</gene>
<dbReference type="Gene3D" id="3.30.1320.10">
    <property type="match status" value="1"/>
</dbReference>
<accession>G0GDK4</accession>
<evidence type="ECO:0000313" key="5">
    <source>
        <dbReference type="Proteomes" id="UP000007254"/>
    </source>
</evidence>
<protein>
    <recommendedName>
        <fullName evidence="3">Small ribosomal subunit protein bS16</fullName>
    </recommendedName>
</protein>
<reference evidence="4 5" key="1">
    <citation type="submission" date="2011-06" db="EMBL/GenBank/DDBJ databases">
        <title>The complete genome of Spirochaeta thermophila DSM 6578.</title>
        <authorList>
            <consortium name="US DOE Joint Genome Institute (JGI-PGF)"/>
            <person name="Lucas S."/>
            <person name="Lapidus A."/>
            <person name="Bruce D."/>
            <person name="Goodwin L."/>
            <person name="Pitluck S."/>
            <person name="Peters L."/>
            <person name="Kyrpides N."/>
            <person name="Mavromatis K."/>
            <person name="Ivanova N."/>
            <person name="Mikailova N."/>
            <person name="Pagani I."/>
            <person name="Chertkov O."/>
            <person name="Detter J.C."/>
            <person name="Tapia R."/>
            <person name="Han C."/>
            <person name="Land M."/>
            <person name="Hauser L."/>
            <person name="Markowitz V."/>
            <person name="Cheng J.-F."/>
            <person name="Hugenholtz P."/>
            <person name="Woyke T."/>
            <person name="Wu D."/>
            <person name="Spring S."/>
            <person name="Merkhoffer B."/>
            <person name="Schneider S."/>
            <person name="Klenk H.-P."/>
            <person name="Eisen J.A."/>
        </authorList>
    </citation>
    <scope>NUCLEOTIDE SEQUENCE [LARGE SCALE GENOMIC DNA]</scope>
    <source>
        <strain evidence="5">ATCC 700085 / DSM 6578 / Z-1203</strain>
    </source>
</reference>
<dbReference type="EMBL" id="CP002903">
    <property type="protein sequence ID" value="AEJ61351.1"/>
    <property type="molecule type" value="Genomic_DNA"/>
</dbReference>
<dbReference type="HOGENOM" id="CLU_100590_5_0_12"/>
<keyword evidence="1 3" id="KW-0689">Ribosomal protein</keyword>
<evidence type="ECO:0000256" key="2">
    <source>
        <dbReference type="ARBA" id="ARBA00023274"/>
    </source>
</evidence>
<evidence type="ECO:0000313" key="4">
    <source>
        <dbReference type="EMBL" id="AEJ61351.1"/>
    </source>
</evidence>
<dbReference type="SUPFAM" id="SSF54565">
    <property type="entry name" value="Ribosomal protein S16"/>
    <property type="match status" value="1"/>
</dbReference>
<evidence type="ECO:0000256" key="3">
    <source>
        <dbReference type="HAMAP-Rule" id="MF_00385"/>
    </source>
</evidence>
<evidence type="ECO:0000256" key="1">
    <source>
        <dbReference type="ARBA" id="ARBA00022980"/>
    </source>
</evidence>
<dbReference type="NCBIfam" id="TIGR00002">
    <property type="entry name" value="S16"/>
    <property type="match status" value="1"/>
</dbReference>
<dbReference type="GO" id="GO:0005737">
    <property type="term" value="C:cytoplasm"/>
    <property type="evidence" value="ECO:0007669"/>
    <property type="project" value="UniProtKB-ARBA"/>
</dbReference>
<dbReference type="RefSeq" id="WP_014624703.1">
    <property type="nucleotide sequence ID" value="NC_017583.1"/>
</dbReference>
<organism evidence="4 5">
    <name type="scientific">Winmispira thermophila (strain ATCC 700085 / DSM 6578 / Z-1203)</name>
    <name type="common">Spirochaeta thermophila</name>
    <dbReference type="NCBI Taxonomy" id="869211"/>
    <lineage>
        <taxon>Bacteria</taxon>
        <taxon>Pseudomonadati</taxon>
        <taxon>Spirochaetota</taxon>
        <taxon>Spirochaetia</taxon>
        <taxon>Winmispirales</taxon>
        <taxon>Winmispiraceae</taxon>
        <taxon>Winmispira</taxon>
    </lineage>
</organism>
<dbReference type="STRING" id="869211.Spith_1079"/>
<dbReference type="Pfam" id="PF00886">
    <property type="entry name" value="Ribosomal_S16"/>
    <property type="match status" value="1"/>
</dbReference>
<proteinExistence type="inferred from homology"/>
<keyword evidence="2 3" id="KW-0687">Ribonucleoprotein</keyword>
<keyword evidence="5" id="KW-1185">Reference proteome</keyword>
<dbReference type="GO" id="GO:0003735">
    <property type="term" value="F:structural constituent of ribosome"/>
    <property type="evidence" value="ECO:0007669"/>
    <property type="project" value="InterPro"/>
</dbReference>
<dbReference type="PANTHER" id="PTHR12919">
    <property type="entry name" value="30S RIBOSOMAL PROTEIN S16"/>
    <property type="match status" value="1"/>
</dbReference>